<dbReference type="Gene3D" id="1.20.1440.20">
    <property type="entry name" value="LemA-like domain"/>
    <property type="match status" value="1"/>
</dbReference>
<dbReference type="RefSeq" id="WP_194562697.1">
    <property type="nucleotide sequence ID" value="NZ_JADKPV010000003.1"/>
</dbReference>
<sequence length="192" mass="21227">MKKWLGPLIGILVVLGIGAVLLISPYNNLVTLSESVDKHKSEIDNKLQRRMDLIPNLVETVKGYASHETEVMTNIADARSKMAGASTTAEQLEANDELSSALSRLLVVVENYPELKSDAHFTQLMDELAGTENRISVERGKYNEAVQVYNNKVQRFPSNIAAKIFGFEKRPYFEAQKGAEQAPTVDFGNGAK</sequence>
<dbReference type="AlphaFoldDB" id="A0A8J7GAI4"/>
<comment type="similarity">
    <text evidence="2">Belongs to the LemA family.</text>
</comment>
<comment type="caution">
    <text evidence="6">The sequence shown here is derived from an EMBL/GenBank/DDBJ whole genome shotgun (WGS) entry which is preliminary data.</text>
</comment>
<keyword evidence="5" id="KW-0472">Membrane</keyword>
<dbReference type="EMBL" id="JADKPV010000003">
    <property type="protein sequence ID" value="MBF4501209.1"/>
    <property type="molecule type" value="Genomic_DNA"/>
</dbReference>
<evidence type="ECO:0000256" key="2">
    <source>
        <dbReference type="ARBA" id="ARBA00008854"/>
    </source>
</evidence>
<dbReference type="SUPFAM" id="SSF140478">
    <property type="entry name" value="LemA-like"/>
    <property type="match status" value="1"/>
</dbReference>
<dbReference type="InterPro" id="IPR023353">
    <property type="entry name" value="LemA-like_dom_sf"/>
</dbReference>
<keyword evidence="4" id="KW-1133">Transmembrane helix</keyword>
<dbReference type="Proteomes" id="UP000622653">
    <property type="component" value="Unassembled WGS sequence"/>
</dbReference>
<gene>
    <name evidence="6" type="ORF">IRY55_07530</name>
</gene>
<evidence type="ECO:0000313" key="6">
    <source>
        <dbReference type="EMBL" id="MBF4501209.1"/>
    </source>
</evidence>
<keyword evidence="7" id="KW-1185">Reference proteome</keyword>
<dbReference type="PANTHER" id="PTHR34478:SF2">
    <property type="entry name" value="MEMBRANE PROTEIN"/>
    <property type="match status" value="1"/>
</dbReference>
<evidence type="ECO:0000313" key="7">
    <source>
        <dbReference type="Proteomes" id="UP000622653"/>
    </source>
</evidence>
<dbReference type="GO" id="GO:0016020">
    <property type="term" value="C:membrane"/>
    <property type="evidence" value="ECO:0007669"/>
    <property type="project" value="UniProtKB-SubCell"/>
</dbReference>
<proteinExistence type="inferred from homology"/>
<dbReference type="Pfam" id="PF04011">
    <property type="entry name" value="LemA"/>
    <property type="match status" value="1"/>
</dbReference>
<accession>A0A8J7GAI4</accession>
<keyword evidence="3" id="KW-0812">Transmembrane</keyword>
<evidence type="ECO:0000256" key="5">
    <source>
        <dbReference type="ARBA" id="ARBA00023136"/>
    </source>
</evidence>
<evidence type="ECO:0000256" key="4">
    <source>
        <dbReference type="ARBA" id="ARBA00022989"/>
    </source>
</evidence>
<comment type="subcellular location">
    <subcellularLocation>
        <location evidence="1">Membrane</location>
        <topology evidence="1">Single-pass membrane protein</topology>
    </subcellularLocation>
</comment>
<evidence type="ECO:0000256" key="1">
    <source>
        <dbReference type="ARBA" id="ARBA00004167"/>
    </source>
</evidence>
<protein>
    <submittedName>
        <fullName evidence="6">LemA family protein</fullName>
    </submittedName>
</protein>
<name>A0A8J7GAI4_9BACL</name>
<dbReference type="InterPro" id="IPR007156">
    <property type="entry name" value="MamQ_LemA"/>
</dbReference>
<reference evidence="6" key="1">
    <citation type="submission" date="2020-11" db="EMBL/GenBank/DDBJ databases">
        <title>Multidrug resistant novel bacterium Savagea serpentis sp. nov., isolated from the scats of a vine snake (Ahaetulla nasuta).</title>
        <authorList>
            <person name="Venkata Ramana V."/>
            <person name="Vikas Patil S."/>
            <person name="Yogita Lugani V."/>
        </authorList>
    </citation>
    <scope>NUCLEOTIDE SEQUENCE</scope>
    <source>
        <strain evidence="6">SN6</strain>
    </source>
</reference>
<organism evidence="6 7">
    <name type="scientific">Savagea serpentis</name>
    <dbReference type="NCBI Taxonomy" id="2785297"/>
    <lineage>
        <taxon>Bacteria</taxon>
        <taxon>Bacillati</taxon>
        <taxon>Bacillota</taxon>
        <taxon>Bacilli</taxon>
        <taxon>Bacillales</taxon>
        <taxon>Caryophanaceae</taxon>
        <taxon>Savagea</taxon>
    </lineage>
</organism>
<dbReference type="PANTHER" id="PTHR34478">
    <property type="entry name" value="PROTEIN LEMA"/>
    <property type="match status" value="1"/>
</dbReference>
<evidence type="ECO:0000256" key="3">
    <source>
        <dbReference type="ARBA" id="ARBA00022692"/>
    </source>
</evidence>